<dbReference type="InterPro" id="IPR004960">
    <property type="entry name" value="LipA_acyltrans"/>
</dbReference>
<gene>
    <name evidence="7" type="ORF">BCL79_0271</name>
</gene>
<keyword evidence="2" id="KW-1003">Cell membrane</keyword>
<evidence type="ECO:0000256" key="6">
    <source>
        <dbReference type="ARBA" id="ARBA00023315"/>
    </source>
</evidence>
<evidence type="ECO:0000256" key="1">
    <source>
        <dbReference type="ARBA" id="ARBA00004533"/>
    </source>
</evidence>
<dbReference type="GO" id="GO:0016746">
    <property type="term" value="F:acyltransferase activity"/>
    <property type="evidence" value="ECO:0007669"/>
    <property type="project" value="UniProtKB-KW"/>
</dbReference>
<organism evidence="7 8">
    <name type="scientific">Stenotrophomonas rhizophila</name>
    <dbReference type="NCBI Taxonomy" id="216778"/>
    <lineage>
        <taxon>Bacteria</taxon>
        <taxon>Pseudomonadati</taxon>
        <taxon>Pseudomonadota</taxon>
        <taxon>Gammaproteobacteria</taxon>
        <taxon>Lysobacterales</taxon>
        <taxon>Lysobacteraceae</taxon>
        <taxon>Stenotrophomonas</taxon>
    </lineage>
</organism>
<evidence type="ECO:0000313" key="8">
    <source>
        <dbReference type="Proteomes" id="UP000274786"/>
    </source>
</evidence>
<dbReference type="GO" id="GO:0009247">
    <property type="term" value="P:glycolipid biosynthetic process"/>
    <property type="evidence" value="ECO:0007669"/>
    <property type="project" value="UniProtKB-ARBA"/>
</dbReference>
<dbReference type="EMBL" id="RCDC01000004">
    <property type="protein sequence ID" value="RLK55900.1"/>
    <property type="molecule type" value="Genomic_DNA"/>
</dbReference>
<dbReference type="Pfam" id="PF03279">
    <property type="entry name" value="Lip_A_acyltrans"/>
    <property type="match status" value="1"/>
</dbReference>
<evidence type="ECO:0000256" key="2">
    <source>
        <dbReference type="ARBA" id="ARBA00022475"/>
    </source>
</evidence>
<dbReference type="Proteomes" id="UP000274786">
    <property type="component" value="Unassembled WGS sequence"/>
</dbReference>
<reference evidence="7 8" key="1">
    <citation type="submission" date="2018-10" db="EMBL/GenBank/DDBJ databases">
        <title>Comparative analysis of microorganisms from saline springs in Andes Mountain Range, Colombia.</title>
        <authorList>
            <person name="Rubin E."/>
        </authorList>
    </citation>
    <scope>NUCLEOTIDE SEQUENCE [LARGE SCALE GENOMIC DNA]</scope>
    <source>
        <strain evidence="7 8">USBA GBX 843</strain>
    </source>
</reference>
<name>A0A498CHN7_9GAMM</name>
<evidence type="ECO:0000256" key="5">
    <source>
        <dbReference type="ARBA" id="ARBA00023136"/>
    </source>
</evidence>
<dbReference type="AlphaFoldDB" id="A0A498CHN7"/>
<evidence type="ECO:0000313" key="7">
    <source>
        <dbReference type="EMBL" id="RLK55900.1"/>
    </source>
</evidence>
<protein>
    <submittedName>
        <fullName evidence="7">Lipid A biosynthesis acyltransferase</fullName>
    </submittedName>
</protein>
<proteinExistence type="predicted"/>
<comment type="caution">
    <text evidence="7">The sequence shown here is derived from an EMBL/GenBank/DDBJ whole genome shotgun (WGS) entry which is preliminary data.</text>
</comment>
<comment type="subcellular location">
    <subcellularLocation>
        <location evidence="1">Cell inner membrane</location>
    </subcellularLocation>
</comment>
<sequence>MTPTLARILARATRCLRWTDRRLIWVESLLESRLGDIEIDRLRQACKESGENLGRFYHWKVEQLALISCMRGLSRDEFLRLVSAADCSDYRPLDDSLADDGRGLVLAIPHHGHFVLSIIAAAERLRQNRRVSIFYESPAAQSSNAIFDAAHGCLFGEGGAVSIIHNTRAGLIQAIRELRAGQVVIIMPDVYRNQEETWQIPFCGGHRNAMLGTAVLSRRTGAKVVPMVSRVGASLFDFATQFGTLPMPVDPPSDPVTEVYSDYTVTAAIFASMEMAMLDQLYAWQYTRGHRRGVHQQHGSSPNLTELLALGELMLHDPRLQPSPTAAFSLTT</sequence>
<evidence type="ECO:0000256" key="3">
    <source>
        <dbReference type="ARBA" id="ARBA00022519"/>
    </source>
</evidence>
<dbReference type="OrthoDB" id="6043210at2"/>
<keyword evidence="6 7" id="KW-0012">Acyltransferase</keyword>
<evidence type="ECO:0000256" key="4">
    <source>
        <dbReference type="ARBA" id="ARBA00022679"/>
    </source>
</evidence>
<dbReference type="GO" id="GO:0005886">
    <property type="term" value="C:plasma membrane"/>
    <property type="evidence" value="ECO:0007669"/>
    <property type="project" value="UniProtKB-SubCell"/>
</dbReference>
<keyword evidence="5" id="KW-0472">Membrane</keyword>
<accession>A0A498CHN7</accession>
<keyword evidence="4 7" id="KW-0808">Transferase</keyword>
<dbReference type="RefSeq" id="WP_121036813.1">
    <property type="nucleotide sequence ID" value="NZ_RCDC01000004.1"/>
</dbReference>
<keyword evidence="3" id="KW-0997">Cell inner membrane</keyword>